<keyword evidence="10" id="KW-0560">Oxidoreductase</keyword>
<comment type="function">
    <text evidence="17">Reduces disulfideprotein thioredoxin (Trx) to its dithiol-containing form. Homodimeric flavoprotein involved in the regulation of cellular redox reactions, growth and differentiation. Contains a selenocysteine residue at the C-terminal active site that is essential for catalysis. Also has reductase activity on hydrogen peroxide (H2O2).</text>
</comment>
<evidence type="ECO:0000256" key="14">
    <source>
        <dbReference type="ARBA" id="ARBA00044068"/>
    </source>
</evidence>
<dbReference type="EMBL" id="OY660867">
    <property type="protein sequence ID" value="CAJ1055661.1"/>
    <property type="molecule type" value="Genomic_DNA"/>
</dbReference>
<dbReference type="GO" id="GO:0005829">
    <property type="term" value="C:cytosol"/>
    <property type="evidence" value="ECO:0007669"/>
    <property type="project" value="TreeGrafter"/>
</dbReference>
<evidence type="ECO:0000256" key="11">
    <source>
        <dbReference type="ARBA" id="ARBA00023157"/>
    </source>
</evidence>
<evidence type="ECO:0000256" key="17">
    <source>
        <dbReference type="ARBA" id="ARBA00045717"/>
    </source>
</evidence>
<dbReference type="SUPFAM" id="SSF55424">
    <property type="entry name" value="FAD/NAD-linked reductases, dimerisation (C-terminal) domain"/>
    <property type="match status" value="1"/>
</dbReference>
<dbReference type="GO" id="GO:0050660">
    <property type="term" value="F:flavin adenine dinucleotide binding"/>
    <property type="evidence" value="ECO:0007669"/>
    <property type="project" value="InterPro"/>
</dbReference>
<feature type="domain" description="Pyridine nucleotide-disulphide oxidoreductase dimerisation" evidence="23">
    <location>
        <begin position="381"/>
        <end position="487"/>
    </location>
</feature>
<evidence type="ECO:0000256" key="8">
    <source>
        <dbReference type="ARBA" id="ARBA00022933"/>
    </source>
</evidence>
<organism evidence="25 26">
    <name type="scientific">Xyrichtys novacula</name>
    <name type="common">Pearly razorfish</name>
    <name type="synonym">Hemipteronotus novacula</name>
    <dbReference type="NCBI Taxonomy" id="13765"/>
    <lineage>
        <taxon>Eukaryota</taxon>
        <taxon>Metazoa</taxon>
        <taxon>Chordata</taxon>
        <taxon>Craniata</taxon>
        <taxon>Vertebrata</taxon>
        <taxon>Euteleostomi</taxon>
        <taxon>Actinopterygii</taxon>
        <taxon>Neopterygii</taxon>
        <taxon>Teleostei</taxon>
        <taxon>Neoteleostei</taxon>
        <taxon>Acanthomorphata</taxon>
        <taxon>Eupercaria</taxon>
        <taxon>Labriformes</taxon>
        <taxon>Labridae</taxon>
        <taxon>Xyrichtys</taxon>
    </lineage>
</organism>
<dbReference type="PRINTS" id="PR00411">
    <property type="entry name" value="PNDRDTASEI"/>
</dbReference>
<dbReference type="PANTHER" id="PTHR42737">
    <property type="entry name" value="GLUTATHIONE REDUCTASE"/>
    <property type="match status" value="1"/>
</dbReference>
<evidence type="ECO:0000256" key="3">
    <source>
        <dbReference type="ARBA" id="ARBA00007532"/>
    </source>
</evidence>
<keyword evidence="7" id="KW-0521">NADP</keyword>
<proteinExistence type="inferred from homology"/>
<keyword evidence="9" id="KW-0735">Signal-anchor</keyword>
<dbReference type="GO" id="GO:0004791">
    <property type="term" value="F:thioredoxin-disulfide reductase (NADPH) activity"/>
    <property type="evidence" value="ECO:0007669"/>
    <property type="project" value="UniProtKB-EC"/>
</dbReference>
<dbReference type="InterPro" id="IPR006338">
    <property type="entry name" value="Thioredoxin/glutathione_Rdtase"/>
</dbReference>
<dbReference type="GO" id="GO:0045454">
    <property type="term" value="P:cell redox homeostasis"/>
    <property type="evidence" value="ECO:0007669"/>
    <property type="project" value="InterPro"/>
</dbReference>
<dbReference type="InterPro" id="IPR016156">
    <property type="entry name" value="FAD/NAD-linked_Rdtase_dimer_sf"/>
</dbReference>
<keyword evidence="22" id="KW-1133">Transmembrane helix</keyword>
<comment type="catalytic activity">
    <reaction evidence="18">
        <text>[thioredoxin]-dithiol + NADP(+) = [thioredoxin]-disulfide + NADPH + H(+)</text>
        <dbReference type="Rhea" id="RHEA:20345"/>
        <dbReference type="Rhea" id="RHEA-COMP:10698"/>
        <dbReference type="Rhea" id="RHEA-COMP:10700"/>
        <dbReference type="ChEBI" id="CHEBI:15378"/>
        <dbReference type="ChEBI" id="CHEBI:29950"/>
        <dbReference type="ChEBI" id="CHEBI:50058"/>
        <dbReference type="ChEBI" id="CHEBI:57783"/>
        <dbReference type="ChEBI" id="CHEBI:58349"/>
        <dbReference type="EC" id="1.8.1.9"/>
    </reaction>
    <physiologicalReaction direction="right-to-left" evidence="18">
        <dbReference type="Rhea" id="RHEA:20347"/>
    </physiologicalReaction>
</comment>
<dbReference type="PRINTS" id="PR00368">
    <property type="entry name" value="FADPNR"/>
</dbReference>
<dbReference type="GO" id="GO:0016020">
    <property type="term" value="C:membrane"/>
    <property type="evidence" value="ECO:0007669"/>
    <property type="project" value="UniProtKB-SubCell"/>
</dbReference>
<dbReference type="Gene3D" id="3.50.50.60">
    <property type="entry name" value="FAD/NAD(P)-binding domain"/>
    <property type="match status" value="2"/>
</dbReference>
<keyword evidence="11" id="KW-1015">Disulfide bond</keyword>
<keyword evidence="22" id="KW-0472">Membrane</keyword>
<evidence type="ECO:0000256" key="16">
    <source>
        <dbReference type="ARBA" id="ARBA00044275"/>
    </source>
</evidence>
<dbReference type="InterPro" id="IPR004099">
    <property type="entry name" value="Pyr_nucl-diS_OxRdtase_dimer"/>
</dbReference>
<dbReference type="InterPro" id="IPR005331">
    <property type="entry name" value="Sulfotransferase"/>
</dbReference>
<comment type="similarity">
    <text evidence="3">Belongs to the class-I pyridine nucleotide-disulfide oxidoreductase family.</text>
</comment>
<dbReference type="InterPro" id="IPR036188">
    <property type="entry name" value="FAD/NAD-bd_sf"/>
</dbReference>
<keyword evidence="20" id="KW-0175">Coiled coil</keyword>
<feature type="domain" description="FAD/NAD(P)-binding" evidence="24">
    <location>
        <begin position="14"/>
        <end position="355"/>
    </location>
</feature>
<evidence type="ECO:0000256" key="7">
    <source>
        <dbReference type="ARBA" id="ARBA00022857"/>
    </source>
</evidence>
<keyword evidence="12" id="KW-0676">Redox-active center</keyword>
<feature type="transmembrane region" description="Helical" evidence="22">
    <location>
        <begin position="547"/>
        <end position="567"/>
    </location>
</feature>
<evidence type="ECO:0000256" key="15">
    <source>
        <dbReference type="ARBA" id="ARBA00044212"/>
    </source>
</evidence>
<feature type="coiled-coil region" evidence="20">
    <location>
        <begin position="95"/>
        <end position="122"/>
    </location>
</feature>
<evidence type="ECO:0000256" key="12">
    <source>
        <dbReference type="ARBA" id="ARBA00023284"/>
    </source>
</evidence>
<keyword evidence="26" id="KW-1185">Reference proteome</keyword>
<dbReference type="PANTHER" id="PTHR42737:SF8">
    <property type="entry name" value="THIOREDOXIN-DISULFIDE REDUCTASE"/>
    <property type="match status" value="1"/>
</dbReference>
<evidence type="ECO:0000313" key="26">
    <source>
        <dbReference type="Proteomes" id="UP001178508"/>
    </source>
</evidence>
<evidence type="ECO:0000256" key="18">
    <source>
        <dbReference type="ARBA" id="ARBA00047387"/>
    </source>
</evidence>
<sequence length="882" mass="98416">MEPPVGPSAGPYDYDLLVIGGGSGGLAVAKEAAGLRRKVLILDLAAPSLRGTERGLGGSGLNTDRVRKILQQSSLLGKAVQDSQKYGWKFKEHESHRWTELMEAVKEQLRTLSEELRRELKRCGVFYLKARGEIVAPHTVEATDTNGRKRRLTAETLVIATGDRPGYPGVPGDQELCITSEDLLSLPHPPGRTLVVGGAAEGLECAGFLLGLGVPVTVLLQTDLLPGFDQKMAQKIENHLSVSGVDFLYHCSLSKVEKTDSCSEDVSSDAAKRVSKRTLRASFISQDGQTKQEEFETVLLSVGKTACTSDLGLECVGVQCKQETAKILVNERDQTSVDHIYALGSVQHGRPSTTGLSVHAGTLLARRLYRGDSVLCDYSVVPTVLLTPLEYAACGLTEENASLTFGEDGVEVYHSYYWPLEWELPARNKNSCYVKVICHIPDHERVVGLHIMGPNAGDVLQGFVAALKCGLTKEQLDSTVGIHPGSAQLIDRQTILISTSRAPGPSNKPALHSPQSASALQPAVRPLRPDMKQTLSELMRMSRICRMVFATCLGSFILVIFYFQSMFQPVMRRNPFMVDGCCRKGSRNALQELYNPTQPELSGAAVLHQARRDQVVDACRVYSASSRKRRVLTPGDLKHLVVDEDHELIYCYVPKVACTNWKRVMMVLTGRGKYSDPMEIPSNEAHVPSNLKTLNQYSIAEINHRLKNYLKFLFVREPFERLVSAYRNKFTLKYNSSFHKRFGTRIIRRYRKNATQDALINGADVKFKEFTEYLVDPATQRDGPLNEHWQTVYQLCHPCHIHYDLVGKYETLEEDANYVLRLVGVGDSLRFPSYAKSTRTTDAMTAQFFSNISTQQQIQLYQLYKLDFLMFNYSTPSYLRLD</sequence>
<evidence type="ECO:0000256" key="10">
    <source>
        <dbReference type="ARBA" id="ARBA00023002"/>
    </source>
</evidence>
<reference evidence="25" key="1">
    <citation type="submission" date="2023-08" db="EMBL/GenBank/DDBJ databases">
        <authorList>
            <person name="Alioto T."/>
            <person name="Alioto T."/>
            <person name="Gomez Garrido J."/>
        </authorList>
    </citation>
    <scope>NUCLEOTIDE SEQUENCE</scope>
</reference>
<dbReference type="SUPFAM" id="SSF51905">
    <property type="entry name" value="FAD/NAD(P)-binding domain"/>
    <property type="match status" value="1"/>
</dbReference>
<evidence type="ECO:0000256" key="9">
    <source>
        <dbReference type="ARBA" id="ARBA00022968"/>
    </source>
</evidence>
<evidence type="ECO:0000313" key="25">
    <source>
        <dbReference type="EMBL" id="CAJ1055661.1"/>
    </source>
</evidence>
<dbReference type="EC" id="1.11.1.2" evidence="13"/>
<dbReference type="GO" id="GO:0034599">
    <property type="term" value="P:cellular response to oxidative stress"/>
    <property type="evidence" value="ECO:0007669"/>
    <property type="project" value="TreeGrafter"/>
</dbReference>
<dbReference type="NCBIfam" id="TIGR01438">
    <property type="entry name" value="TGR"/>
    <property type="match status" value="1"/>
</dbReference>
<evidence type="ECO:0000256" key="5">
    <source>
        <dbReference type="ARBA" id="ARBA00022630"/>
    </source>
</evidence>
<dbReference type="GO" id="GO:0050137">
    <property type="term" value="F:NADPH peroxidase activity"/>
    <property type="evidence" value="ECO:0007669"/>
    <property type="project" value="UniProtKB-EC"/>
</dbReference>
<dbReference type="GO" id="GO:0004362">
    <property type="term" value="F:glutathione-disulfide reductase (NADPH) activity"/>
    <property type="evidence" value="ECO:0007669"/>
    <property type="project" value="TreeGrafter"/>
</dbReference>
<comment type="subcellular location">
    <subcellularLocation>
        <location evidence="2">Membrane</location>
        <topology evidence="2">Single-pass type II membrane protein</topology>
    </subcellularLocation>
</comment>
<name>A0AAV1F446_XYRNO</name>
<gene>
    <name evidence="25" type="ORF">XNOV1_A002132</name>
</gene>
<dbReference type="GO" id="GO:0006749">
    <property type="term" value="P:glutathione metabolic process"/>
    <property type="evidence" value="ECO:0007669"/>
    <property type="project" value="TreeGrafter"/>
</dbReference>
<evidence type="ECO:0000256" key="4">
    <source>
        <dbReference type="ARBA" id="ARBA00012610"/>
    </source>
</evidence>
<keyword evidence="8" id="KW-0712">Selenocysteine</keyword>
<evidence type="ECO:0000256" key="1">
    <source>
        <dbReference type="ARBA" id="ARBA00001974"/>
    </source>
</evidence>
<dbReference type="Pfam" id="PF02852">
    <property type="entry name" value="Pyr_redox_dim"/>
    <property type="match status" value="1"/>
</dbReference>
<dbReference type="Gene3D" id="3.30.390.30">
    <property type="match status" value="1"/>
</dbReference>
<evidence type="ECO:0000256" key="6">
    <source>
        <dbReference type="ARBA" id="ARBA00022827"/>
    </source>
</evidence>
<dbReference type="AlphaFoldDB" id="A0AAV1F446"/>
<keyword evidence="6" id="KW-0274">FAD</keyword>
<evidence type="ECO:0000256" key="13">
    <source>
        <dbReference type="ARBA" id="ARBA00044049"/>
    </source>
</evidence>
<dbReference type="Proteomes" id="UP001178508">
    <property type="component" value="Chromosome 4"/>
</dbReference>
<dbReference type="Pfam" id="PF07992">
    <property type="entry name" value="Pyr_redox_2"/>
    <property type="match status" value="1"/>
</dbReference>
<keyword evidence="22" id="KW-0812">Transmembrane</keyword>
<keyword evidence="5" id="KW-0285">Flavoprotein</keyword>
<evidence type="ECO:0000259" key="23">
    <source>
        <dbReference type="Pfam" id="PF02852"/>
    </source>
</evidence>
<dbReference type="Pfam" id="PF03567">
    <property type="entry name" value="Sulfotransfer_2"/>
    <property type="match status" value="1"/>
</dbReference>
<evidence type="ECO:0000259" key="24">
    <source>
        <dbReference type="Pfam" id="PF07992"/>
    </source>
</evidence>
<evidence type="ECO:0000256" key="21">
    <source>
        <dbReference type="SAM" id="MobiDB-lite"/>
    </source>
</evidence>
<protein>
    <recommendedName>
        <fullName evidence="14">Thioredoxin reductase 1, cytoplasmic</fullName>
        <ecNumber evidence="13">1.11.1.2</ecNumber>
        <ecNumber evidence="4">1.8.1.9</ecNumber>
    </recommendedName>
    <alternativeName>
        <fullName evidence="16">Peroxidase TXNRD1</fullName>
    </alternativeName>
    <alternativeName>
        <fullName evidence="15">Thioredoxin reductase TR1</fullName>
    </alternativeName>
</protein>
<feature type="region of interest" description="Disordered" evidence="21">
    <location>
        <begin position="501"/>
        <end position="524"/>
    </location>
</feature>
<evidence type="ECO:0000256" key="2">
    <source>
        <dbReference type="ARBA" id="ARBA00004606"/>
    </source>
</evidence>
<comment type="cofactor">
    <cofactor evidence="1">
        <name>FAD</name>
        <dbReference type="ChEBI" id="CHEBI:57692"/>
    </cofactor>
</comment>
<dbReference type="InterPro" id="IPR046952">
    <property type="entry name" value="GSHR/TRXR-like"/>
</dbReference>
<accession>A0AAV1F446</accession>
<dbReference type="EC" id="1.8.1.9" evidence="4"/>
<dbReference type="GO" id="GO:0008146">
    <property type="term" value="F:sulfotransferase activity"/>
    <property type="evidence" value="ECO:0007669"/>
    <property type="project" value="InterPro"/>
</dbReference>
<dbReference type="InterPro" id="IPR023753">
    <property type="entry name" value="FAD/NAD-binding_dom"/>
</dbReference>
<evidence type="ECO:0000256" key="19">
    <source>
        <dbReference type="ARBA" id="ARBA00048992"/>
    </source>
</evidence>
<dbReference type="GO" id="GO:0005739">
    <property type="term" value="C:mitochondrion"/>
    <property type="evidence" value="ECO:0007669"/>
    <property type="project" value="TreeGrafter"/>
</dbReference>
<evidence type="ECO:0000256" key="22">
    <source>
        <dbReference type="SAM" id="Phobius"/>
    </source>
</evidence>
<comment type="catalytic activity">
    <reaction evidence="19">
        <text>H2O2 + NADPH + H(+) = NADP(+) + 2 H2O</text>
        <dbReference type="Rhea" id="RHEA:15173"/>
        <dbReference type="ChEBI" id="CHEBI:15377"/>
        <dbReference type="ChEBI" id="CHEBI:15378"/>
        <dbReference type="ChEBI" id="CHEBI:16240"/>
        <dbReference type="ChEBI" id="CHEBI:57783"/>
        <dbReference type="ChEBI" id="CHEBI:58349"/>
        <dbReference type="EC" id="1.11.1.2"/>
    </reaction>
    <physiologicalReaction direction="left-to-right" evidence="19">
        <dbReference type="Rhea" id="RHEA:15174"/>
    </physiologicalReaction>
</comment>
<evidence type="ECO:0000256" key="20">
    <source>
        <dbReference type="SAM" id="Coils"/>
    </source>
</evidence>